<dbReference type="InterPro" id="IPR036775">
    <property type="entry name" value="DNA_pol_Y-fam_lit_finger_sf"/>
</dbReference>
<dbReference type="Gene3D" id="1.10.150.20">
    <property type="entry name" value="5' to 3' exonuclease, C-terminal subdomain"/>
    <property type="match status" value="1"/>
</dbReference>
<proteinExistence type="predicted"/>
<keyword evidence="6" id="KW-0227">DNA damage</keyword>
<dbReference type="SUPFAM" id="SSF100879">
    <property type="entry name" value="Lesion bypass DNA polymerase (Y-family), little finger domain"/>
    <property type="match status" value="1"/>
</dbReference>
<dbReference type="GO" id="GO:0046872">
    <property type="term" value="F:metal ion binding"/>
    <property type="evidence" value="ECO:0007669"/>
    <property type="project" value="UniProtKB-KW"/>
</dbReference>
<evidence type="ECO:0000256" key="9">
    <source>
        <dbReference type="ARBA" id="ARBA00023204"/>
    </source>
</evidence>
<dbReference type="GO" id="GO:0006281">
    <property type="term" value="P:DNA repair"/>
    <property type="evidence" value="ECO:0007669"/>
    <property type="project" value="UniProtKB-KW"/>
</dbReference>
<name>A0A6J6ESU3_9ZZZZ</name>
<evidence type="ECO:0000256" key="5">
    <source>
        <dbReference type="ARBA" id="ARBA00022723"/>
    </source>
</evidence>
<evidence type="ECO:0000256" key="3">
    <source>
        <dbReference type="ARBA" id="ARBA00022695"/>
    </source>
</evidence>
<dbReference type="InterPro" id="IPR001126">
    <property type="entry name" value="UmuC"/>
</dbReference>
<evidence type="ECO:0000256" key="1">
    <source>
        <dbReference type="ARBA" id="ARBA00012417"/>
    </source>
</evidence>
<dbReference type="CDD" id="cd03586">
    <property type="entry name" value="PolY_Pol_IV_kappa"/>
    <property type="match status" value="1"/>
</dbReference>
<dbReference type="Gene3D" id="3.30.1490.100">
    <property type="entry name" value="DNA polymerase, Y-family, little finger domain"/>
    <property type="match status" value="1"/>
</dbReference>
<feature type="region of interest" description="Disordered" evidence="11">
    <location>
        <begin position="260"/>
        <end position="321"/>
    </location>
</feature>
<accession>A0A6J6ESU3</accession>
<dbReference type="Pfam" id="PF00817">
    <property type="entry name" value="IMS"/>
    <property type="match status" value="1"/>
</dbReference>
<keyword evidence="3" id="KW-0548">Nucleotidyltransferase</keyword>
<dbReference type="PANTHER" id="PTHR11076:SF33">
    <property type="entry name" value="DNA POLYMERASE KAPPA"/>
    <property type="match status" value="1"/>
</dbReference>
<dbReference type="GO" id="GO:0003684">
    <property type="term" value="F:damaged DNA binding"/>
    <property type="evidence" value="ECO:0007669"/>
    <property type="project" value="InterPro"/>
</dbReference>
<evidence type="ECO:0000256" key="8">
    <source>
        <dbReference type="ARBA" id="ARBA00022932"/>
    </source>
</evidence>
<evidence type="ECO:0000256" key="11">
    <source>
        <dbReference type="SAM" id="MobiDB-lite"/>
    </source>
</evidence>
<organism evidence="13">
    <name type="scientific">freshwater metagenome</name>
    <dbReference type="NCBI Taxonomy" id="449393"/>
    <lineage>
        <taxon>unclassified sequences</taxon>
        <taxon>metagenomes</taxon>
        <taxon>ecological metagenomes</taxon>
    </lineage>
</organism>
<reference evidence="13" key="1">
    <citation type="submission" date="2020-05" db="EMBL/GenBank/DDBJ databases">
        <authorList>
            <person name="Chiriac C."/>
            <person name="Salcher M."/>
            <person name="Ghai R."/>
            <person name="Kavagutti S V."/>
        </authorList>
    </citation>
    <scope>NUCLEOTIDE SEQUENCE</scope>
</reference>
<dbReference type="Pfam" id="PF11799">
    <property type="entry name" value="IMS_C"/>
    <property type="match status" value="1"/>
</dbReference>
<feature type="domain" description="UmuC" evidence="12">
    <location>
        <begin position="18"/>
        <end position="87"/>
    </location>
</feature>
<gene>
    <name evidence="13" type="ORF">UFOPK1722_00926</name>
</gene>
<evidence type="ECO:0000256" key="6">
    <source>
        <dbReference type="ARBA" id="ARBA00022763"/>
    </source>
</evidence>
<keyword evidence="8" id="KW-0239">DNA-directed DNA polymerase</keyword>
<evidence type="ECO:0000256" key="10">
    <source>
        <dbReference type="ARBA" id="ARBA00049244"/>
    </source>
</evidence>
<evidence type="ECO:0000259" key="12">
    <source>
        <dbReference type="PROSITE" id="PS50173"/>
    </source>
</evidence>
<dbReference type="GO" id="GO:0009432">
    <property type="term" value="P:SOS response"/>
    <property type="evidence" value="ECO:0007669"/>
    <property type="project" value="TreeGrafter"/>
</dbReference>
<dbReference type="InterPro" id="IPR050116">
    <property type="entry name" value="DNA_polymerase-Y"/>
</dbReference>
<dbReference type="PANTHER" id="PTHR11076">
    <property type="entry name" value="DNA REPAIR POLYMERASE UMUC / TRANSFERASE FAMILY MEMBER"/>
    <property type="match status" value="1"/>
</dbReference>
<feature type="compositionally biased region" description="Basic and acidic residues" evidence="11">
    <location>
        <begin position="260"/>
        <end position="270"/>
    </location>
</feature>
<dbReference type="SUPFAM" id="SSF56672">
    <property type="entry name" value="DNA/RNA polymerases"/>
    <property type="match status" value="1"/>
</dbReference>
<keyword evidence="2" id="KW-0808">Transferase</keyword>
<keyword evidence="5" id="KW-0479">Metal-binding</keyword>
<evidence type="ECO:0000256" key="4">
    <source>
        <dbReference type="ARBA" id="ARBA00022705"/>
    </source>
</evidence>
<dbReference type="InterPro" id="IPR017961">
    <property type="entry name" value="DNA_pol_Y-fam_little_finger"/>
</dbReference>
<dbReference type="InterPro" id="IPR043128">
    <property type="entry name" value="Rev_trsase/Diguanyl_cyclase"/>
</dbReference>
<sequence length="321" mass="34284">MTGSRNLFGDGTAIGHLIRNRIADELELPCSVGVATSKFIAKLASKRAKPIVTDGGVRPGPGVLEIAPGAELDFLHPLPIQALWGVGPVTFSKLDRIGVRHVGDLVALGRDALEVAVGRSAGRHLFDLANGIDTRPVESARDVKSISHEETFTHDIVDRDSMRVEVVRLADAVATRLRRHGSAARTIHLKVRFANFENITRSITPGSPVSSAPALVRALDEILEAIDPSTGVRLVGVGVSGFVEPVEQLSLLDLMDEDGRRSTADTDRDWSPASSAVDRIRDRFGRDAINPASVLRERGSAPGSRPWGPNSPDESEGSAGV</sequence>
<comment type="catalytic activity">
    <reaction evidence="10">
        <text>DNA(n) + a 2'-deoxyribonucleoside 5'-triphosphate = DNA(n+1) + diphosphate</text>
        <dbReference type="Rhea" id="RHEA:22508"/>
        <dbReference type="Rhea" id="RHEA-COMP:17339"/>
        <dbReference type="Rhea" id="RHEA-COMP:17340"/>
        <dbReference type="ChEBI" id="CHEBI:33019"/>
        <dbReference type="ChEBI" id="CHEBI:61560"/>
        <dbReference type="ChEBI" id="CHEBI:173112"/>
        <dbReference type="EC" id="2.7.7.7"/>
    </reaction>
</comment>
<dbReference type="GO" id="GO:0006260">
    <property type="term" value="P:DNA replication"/>
    <property type="evidence" value="ECO:0007669"/>
    <property type="project" value="UniProtKB-KW"/>
</dbReference>
<dbReference type="InterPro" id="IPR022880">
    <property type="entry name" value="DNApol_IV"/>
</dbReference>
<evidence type="ECO:0000256" key="2">
    <source>
        <dbReference type="ARBA" id="ARBA00022679"/>
    </source>
</evidence>
<dbReference type="GO" id="GO:0003887">
    <property type="term" value="F:DNA-directed DNA polymerase activity"/>
    <property type="evidence" value="ECO:0007669"/>
    <property type="project" value="UniProtKB-KW"/>
</dbReference>
<dbReference type="PROSITE" id="PS50173">
    <property type="entry name" value="UMUC"/>
    <property type="match status" value="1"/>
</dbReference>
<dbReference type="GO" id="GO:0005829">
    <property type="term" value="C:cytosol"/>
    <property type="evidence" value="ECO:0007669"/>
    <property type="project" value="TreeGrafter"/>
</dbReference>
<dbReference type="AlphaFoldDB" id="A0A6J6ESU3"/>
<dbReference type="Gene3D" id="3.30.70.270">
    <property type="match status" value="1"/>
</dbReference>
<keyword evidence="7" id="KW-0460">Magnesium</keyword>
<dbReference type="InterPro" id="IPR043502">
    <property type="entry name" value="DNA/RNA_pol_sf"/>
</dbReference>
<dbReference type="EC" id="2.7.7.7" evidence="1"/>
<dbReference type="EMBL" id="CAEZTS010000071">
    <property type="protein sequence ID" value="CAB4579610.1"/>
    <property type="molecule type" value="Genomic_DNA"/>
</dbReference>
<dbReference type="GO" id="GO:0042276">
    <property type="term" value="P:error-prone translesion synthesis"/>
    <property type="evidence" value="ECO:0007669"/>
    <property type="project" value="TreeGrafter"/>
</dbReference>
<protein>
    <recommendedName>
        <fullName evidence="1">DNA-directed DNA polymerase</fullName>
        <ecNumber evidence="1">2.7.7.7</ecNumber>
    </recommendedName>
</protein>
<evidence type="ECO:0000313" key="13">
    <source>
        <dbReference type="EMBL" id="CAB4579610.1"/>
    </source>
</evidence>
<keyword evidence="9" id="KW-0234">DNA repair</keyword>
<evidence type="ECO:0000256" key="7">
    <source>
        <dbReference type="ARBA" id="ARBA00022842"/>
    </source>
</evidence>
<keyword evidence="4" id="KW-0235">DNA replication</keyword>
<dbReference type="FunFam" id="3.30.1490.100:FF:000004">
    <property type="entry name" value="DNA polymerase IV"/>
    <property type="match status" value="1"/>
</dbReference>